<dbReference type="EMBL" id="BGZK01000157">
    <property type="protein sequence ID" value="GBP24088.1"/>
    <property type="molecule type" value="Genomic_DNA"/>
</dbReference>
<protein>
    <submittedName>
        <fullName evidence="2">Uncharacterized protein</fullName>
    </submittedName>
</protein>
<accession>A0A4C1UCI8</accession>
<dbReference type="AlphaFoldDB" id="A0A4C1UCI8"/>
<name>A0A4C1UCI8_EUMVA</name>
<comment type="caution">
    <text evidence="2">The sequence shown here is derived from an EMBL/GenBank/DDBJ whole genome shotgun (WGS) entry which is preliminary data.</text>
</comment>
<dbReference type="OrthoDB" id="411823at2759"/>
<evidence type="ECO:0000313" key="2">
    <source>
        <dbReference type="EMBL" id="GBP24088.1"/>
    </source>
</evidence>
<proteinExistence type="predicted"/>
<reference evidence="2 3" key="1">
    <citation type="journal article" date="2019" name="Commun. Biol.">
        <title>The bagworm genome reveals a unique fibroin gene that provides high tensile strength.</title>
        <authorList>
            <person name="Kono N."/>
            <person name="Nakamura H."/>
            <person name="Ohtoshi R."/>
            <person name="Tomita M."/>
            <person name="Numata K."/>
            <person name="Arakawa K."/>
        </authorList>
    </citation>
    <scope>NUCLEOTIDE SEQUENCE [LARGE SCALE GENOMIC DNA]</scope>
</reference>
<feature type="compositionally biased region" description="Basic and acidic residues" evidence="1">
    <location>
        <begin position="31"/>
        <end position="42"/>
    </location>
</feature>
<gene>
    <name evidence="2" type="ORF">EVAR_27311_1</name>
</gene>
<evidence type="ECO:0000256" key="1">
    <source>
        <dbReference type="SAM" id="MobiDB-lite"/>
    </source>
</evidence>
<evidence type="ECO:0000313" key="3">
    <source>
        <dbReference type="Proteomes" id="UP000299102"/>
    </source>
</evidence>
<keyword evidence="3" id="KW-1185">Reference proteome</keyword>
<sequence>MKQQTSSLKQRPAFRQAPDYDKVPLPYGKSRIRDESSGRTDINRQAPGKLLAQVLTGHGIITSYLHRLRLKDNPDCHFDAEVEETVWHILFECPHFFAAHLQTDDRVNPGNPNNHKLHRMTINFTQTLECRERREPGLKRRSVALFMDCNTKRLGIRFCCTTELHLMAISPELAVFLNGSTFKTRMKLKTFEVLSQIKVGGKQVQNSKEKTKRSFYSPRRKKHFFSQACSLPSILGTASSDSNITPRAISIHAMAVSFETGEVVDRLGCIKASAAHKVMMYEDQNVNLNYLLQRDPTDPVEVDT</sequence>
<feature type="region of interest" description="Disordered" evidence="1">
    <location>
        <begin position="1"/>
        <end position="43"/>
    </location>
</feature>
<organism evidence="2 3">
    <name type="scientific">Eumeta variegata</name>
    <name type="common">Bagworm moth</name>
    <name type="synonym">Eumeta japonica</name>
    <dbReference type="NCBI Taxonomy" id="151549"/>
    <lineage>
        <taxon>Eukaryota</taxon>
        <taxon>Metazoa</taxon>
        <taxon>Ecdysozoa</taxon>
        <taxon>Arthropoda</taxon>
        <taxon>Hexapoda</taxon>
        <taxon>Insecta</taxon>
        <taxon>Pterygota</taxon>
        <taxon>Neoptera</taxon>
        <taxon>Endopterygota</taxon>
        <taxon>Lepidoptera</taxon>
        <taxon>Glossata</taxon>
        <taxon>Ditrysia</taxon>
        <taxon>Tineoidea</taxon>
        <taxon>Psychidae</taxon>
        <taxon>Oiketicinae</taxon>
        <taxon>Eumeta</taxon>
    </lineage>
</organism>
<dbReference type="Proteomes" id="UP000299102">
    <property type="component" value="Unassembled WGS sequence"/>
</dbReference>